<dbReference type="PANTHER" id="PTHR24171:SF9">
    <property type="entry name" value="ANKYRIN REPEAT DOMAIN-CONTAINING PROTEIN 39"/>
    <property type="match status" value="1"/>
</dbReference>
<organism evidence="4 5">
    <name type="scientific">Marasmiellus scandens</name>
    <dbReference type="NCBI Taxonomy" id="2682957"/>
    <lineage>
        <taxon>Eukaryota</taxon>
        <taxon>Fungi</taxon>
        <taxon>Dikarya</taxon>
        <taxon>Basidiomycota</taxon>
        <taxon>Agaricomycotina</taxon>
        <taxon>Agaricomycetes</taxon>
        <taxon>Agaricomycetidae</taxon>
        <taxon>Agaricales</taxon>
        <taxon>Marasmiineae</taxon>
        <taxon>Omphalotaceae</taxon>
        <taxon>Marasmiellus</taxon>
    </lineage>
</organism>
<dbReference type="Gene3D" id="1.25.40.20">
    <property type="entry name" value="Ankyrin repeat-containing domain"/>
    <property type="match status" value="3"/>
</dbReference>
<evidence type="ECO:0000256" key="3">
    <source>
        <dbReference type="PROSITE-ProRule" id="PRU00023"/>
    </source>
</evidence>
<gene>
    <name evidence="4" type="ORF">VKT23_017053</name>
</gene>
<keyword evidence="2 3" id="KW-0040">ANK repeat</keyword>
<dbReference type="SMART" id="SM00248">
    <property type="entry name" value="ANK"/>
    <property type="match status" value="8"/>
</dbReference>
<feature type="repeat" description="ANK" evidence="3">
    <location>
        <begin position="200"/>
        <end position="232"/>
    </location>
</feature>
<dbReference type="InterPro" id="IPR002110">
    <property type="entry name" value="Ankyrin_rpt"/>
</dbReference>
<protein>
    <submittedName>
        <fullName evidence="4">Uncharacterized protein</fullName>
    </submittedName>
</protein>
<evidence type="ECO:0000256" key="2">
    <source>
        <dbReference type="ARBA" id="ARBA00023043"/>
    </source>
</evidence>
<feature type="repeat" description="ANK" evidence="3">
    <location>
        <begin position="131"/>
        <end position="163"/>
    </location>
</feature>
<evidence type="ECO:0000313" key="5">
    <source>
        <dbReference type="Proteomes" id="UP001498398"/>
    </source>
</evidence>
<evidence type="ECO:0000313" key="4">
    <source>
        <dbReference type="EMBL" id="KAK7440415.1"/>
    </source>
</evidence>
<feature type="repeat" description="ANK" evidence="3">
    <location>
        <begin position="266"/>
        <end position="298"/>
    </location>
</feature>
<evidence type="ECO:0000256" key="1">
    <source>
        <dbReference type="ARBA" id="ARBA00022737"/>
    </source>
</evidence>
<dbReference type="PANTHER" id="PTHR24171">
    <property type="entry name" value="ANKYRIN REPEAT DOMAIN-CONTAINING PROTEIN 39-RELATED"/>
    <property type="match status" value="1"/>
</dbReference>
<dbReference type="PRINTS" id="PR01415">
    <property type="entry name" value="ANKYRIN"/>
</dbReference>
<dbReference type="PROSITE" id="PS50088">
    <property type="entry name" value="ANK_REPEAT"/>
    <property type="match status" value="6"/>
</dbReference>
<proteinExistence type="predicted"/>
<accession>A0ABR1IT94</accession>
<feature type="repeat" description="ANK" evidence="3">
    <location>
        <begin position="230"/>
        <end position="264"/>
    </location>
</feature>
<dbReference type="PROSITE" id="PS50297">
    <property type="entry name" value="ANK_REP_REGION"/>
    <property type="match status" value="6"/>
</dbReference>
<sequence length="401" mass="43225">MSIQRITIQTLHGIFTDAYSKEDSARGQLNKQAFMPWDLNSASIRLILEKLHFSIGDFVWGRYRNIDPTTTDKADGWTIRKCIEVEKVLLEYSSMDDSATCYLIEAARNGDLSIVKDILESGAEPDSTNSKGETALGAASRYGHIDVVKLLIDKGADANAVVDIQLSGEYFASKTALCAATRGKHTNVVELLIQRGADVNSCSPLSDAIQGGELDIIKLLIQEGAGISDEDGTALHVATGTYNVKLNIVQFLLDQGADVSARRDFDNNTPLQRAAFWGEDAILKLLIERGADVNAEGGLYGNALQTAAYWGRLGAVKLLIAEGANINATAGEEGTALEAAASRCHLEVVKYLLEQGADVNAKGKHESAIRAAKTPPGFFFSISAETRKAVINLLRQYGATD</sequence>
<keyword evidence="5" id="KW-1185">Reference proteome</keyword>
<dbReference type="Pfam" id="PF12796">
    <property type="entry name" value="Ank_2"/>
    <property type="match status" value="3"/>
</dbReference>
<dbReference type="EMBL" id="JBANRG010000068">
    <property type="protein sequence ID" value="KAK7440415.1"/>
    <property type="molecule type" value="Genomic_DNA"/>
</dbReference>
<dbReference type="SUPFAM" id="SSF48403">
    <property type="entry name" value="Ankyrin repeat"/>
    <property type="match status" value="1"/>
</dbReference>
<feature type="repeat" description="ANK" evidence="3">
    <location>
        <begin position="332"/>
        <end position="364"/>
    </location>
</feature>
<dbReference type="InterPro" id="IPR036770">
    <property type="entry name" value="Ankyrin_rpt-contain_sf"/>
</dbReference>
<reference evidence="4 5" key="1">
    <citation type="submission" date="2024-01" db="EMBL/GenBank/DDBJ databases">
        <title>A draft genome for the cacao thread blight pathogen Marasmiellus scandens.</title>
        <authorList>
            <person name="Baruah I.K."/>
            <person name="Leung J."/>
            <person name="Bukari Y."/>
            <person name="Amoako-Attah I."/>
            <person name="Meinhardt L.W."/>
            <person name="Bailey B.A."/>
            <person name="Cohen S.P."/>
        </authorList>
    </citation>
    <scope>NUCLEOTIDE SEQUENCE [LARGE SCALE GENOMIC DNA]</scope>
    <source>
        <strain evidence="4 5">GH-19</strain>
    </source>
</reference>
<comment type="caution">
    <text evidence="4">The sequence shown here is derived from an EMBL/GenBank/DDBJ whole genome shotgun (WGS) entry which is preliminary data.</text>
</comment>
<feature type="repeat" description="ANK" evidence="3">
    <location>
        <begin position="172"/>
        <end position="204"/>
    </location>
</feature>
<keyword evidence="1" id="KW-0677">Repeat</keyword>
<name>A0ABR1IT94_9AGAR</name>
<dbReference type="Proteomes" id="UP001498398">
    <property type="component" value="Unassembled WGS sequence"/>
</dbReference>